<feature type="non-terminal residue" evidence="1">
    <location>
        <position position="1"/>
    </location>
</feature>
<feature type="non-terminal residue" evidence="1">
    <location>
        <position position="151"/>
    </location>
</feature>
<evidence type="ECO:0000313" key="2">
    <source>
        <dbReference type="Proteomes" id="UP000789405"/>
    </source>
</evidence>
<comment type="caution">
    <text evidence="1">The sequence shown here is derived from an EMBL/GenBank/DDBJ whole genome shotgun (WGS) entry which is preliminary data.</text>
</comment>
<keyword evidence="2" id="KW-1185">Reference proteome</keyword>
<dbReference type="OrthoDB" id="2123952at2759"/>
<sequence length="151" mass="16818">GTLESFGTRTGLKPSGMNLHIAQIAQNRILTILGHTAQAQPNYIQQKHAKCSGEVICERCTQRNLECTFIESSKKRGPKMSSNLPEQIYILNGSETNFNGTSKLSSLISNTIWIHASALSLRFGYLQQPDNIDELTLYLTLMKGKKSTLFK</sequence>
<dbReference type="Gene3D" id="4.10.240.10">
    <property type="entry name" value="Zn(2)-C6 fungal-type DNA-binding domain"/>
    <property type="match status" value="1"/>
</dbReference>
<dbReference type="EMBL" id="CAJVPY010036514">
    <property type="protein sequence ID" value="CAG8802077.1"/>
    <property type="molecule type" value="Genomic_DNA"/>
</dbReference>
<protein>
    <submittedName>
        <fullName evidence="1">4394_t:CDS:1</fullName>
    </submittedName>
</protein>
<evidence type="ECO:0000313" key="1">
    <source>
        <dbReference type="EMBL" id="CAG8802077.1"/>
    </source>
</evidence>
<accession>A0A9N9P936</accession>
<dbReference type="CDD" id="cd00067">
    <property type="entry name" value="GAL4"/>
    <property type="match status" value="1"/>
</dbReference>
<dbReference type="InterPro" id="IPR001138">
    <property type="entry name" value="Zn2Cys6_DnaBD"/>
</dbReference>
<proteinExistence type="predicted"/>
<name>A0A9N9P936_9GLOM</name>
<gene>
    <name evidence="1" type="ORF">DERYTH_LOCUS23598</name>
</gene>
<dbReference type="GO" id="GO:0000981">
    <property type="term" value="F:DNA-binding transcription factor activity, RNA polymerase II-specific"/>
    <property type="evidence" value="ECO:0007669"/>
    <property type="project" value="InterPro"/>
</dbReference>
<dbReference type="InterPro" id="IPR036864">
    <property type="entry name" value="Zn2-C6_fun-type_DNA-bd_sf"/>
</dbReference>
<dbReference type="SUPFAM" id="SSF57701">
    <property type="entry name" value="Zn2/Cys6 DNA-binding domain"/>
    <property type="match status" value="1"/>
</dbReference>
<dbReference type="GO" id="GO:0008270">
    <property type="term" value="F:zinc ion binding"/>
    <property type="evidence" value="ECO:0007669"/>
    <property type="project" value="InterPro"/>
</dbReference>
<dbReference type="AlphaFoldDB" id="A0A9N9P936"/>
<dbReference type="Proteomes" id="UP000789405">
    <property type="component" value="Unassembled WGS sequence"/>
</dbReference>
<organism evidence="1 2">
    <name type="scientific">Dentiscutata erythropus</name>
    <dbReference type="NCBI Taxonomy" id="1348616"/>
    <lineage>
        <taxon>Eukaryota</taxon>
        <taxon>Fungi</taxon>
        <taxon>Fungi incertae sedis</taxon>
        <taxon>Mucoromycota</taxon>
        <taxon>Glomeromycotina</taxon>
        <taxon>Glomeromycetes</taxon>
        <taxon>Diversisporales</taxon>
        <taxon>Gigasporaceae</taxon>
        <taxon>Dentiscutata</taxon>
    </lineage>
</organism>
<reference evidence="1" key="1">
    <citation type="submission" date="2021-06" db="EMBL/GenBank/DDBJ databases">
        <authorList>
            <person name="Kallberg Y."/>
            <person name="Tangrot J."/>
            <person name="Rosling A."/>
        </authorList>
    </citation>
    <scope>NUCLEOTIDE SEQUENCE</scope>
    <source>
        <strain evidence="1">MA453B</strain>
    </source>
</reference>